<name>A0A8H7V317_9FUNG</name>
<feature type="binding site" evidence="5">
    <location>
        <position position="356"/>
    </location>
    <ligand>
        <name>Fe cation</name>
        <dbReference type="ChEBI" id="CHEBI:24875"/>
        <note>catalytic</note>
    </ligand>
</feature>
<reference evidence="6" key="1">
    <citation type="submission" date="2020-12" db="EMBL/GenBank/DDBJ databases">
        <title>Metabolic potential, ecology and presence of endohyphal bacteria is reflected in genomic diversity of Mucoromycotina.</title>
        <authorList>
            <person name="Muszewska A."/>
            <person name="Okrasinska A."/>
            <person name="Steczkiewicz K."/>
            <person name="Drgas O."/>
            <person name="Orlowska M."/>
            <person name="Perlinska-Lenart U."/>
            <person name="Aleksandrzak-Piekarczyk T."/>
            <person name="Szatraj K."/>
            <person name="Zielenkiewicz U."/>
            <person name="Pilsyk S."/>
            <person name="Malc E."/>
            <person name="Mieczkowski P."/>
            <person name="Kruszewska J.S."/>
            <person name="Biernat P."/>
            <person name="Pawlowska J."/>
        </authorList>
    </citation>
    <scope>NUCLEOTIDE SEQUENCE</scope>
    <source>
        <strain evidence="6">WA0000017839</strain>
    </source>
</reference>
<dbReference type="AlphaFoldDB" id="A0A8H7V317"/>
<dbReference type="PANTHER" id="PTHR10543">
    <property type="entry name" value="BETA-CAROTENE DIOXYGENASE"/>
    <property type="match status" value="1"/>
</dbReference>
<keyword evidence="3" id="KW-0560">Oxidoreductase</keyword>
<evidence type="ECO:0000256" key="2">
    <source>
        <dbReference type="ARBA" id="ARBA00022723"/>
    </source>
</evidence>
<proteinExistence type="inferred from homology"/>
<dbReference type="Proteomes" id="UP000603453">
    <property type="component" value="Unassembled WGS sequence"/>
</dbReference>
<gene>
    <name evidence="6" type="ORF">INT47_006182</name>
</gene>
<feature type="binding site" evidence="5">
    <location>
        <position position="289"/>
    </location>
    <ligand>
        <name>Fe cation</name>
        <dbReference type="ChEBI" id="CHEBI:24875"/>
        <note>catalytic</note>
    </ligand>
</feature>
<keyword evidence="2 5" id="KW-0479">Metal-binding</keyword>
<evidence type="ECO:0000256" key="5">
    <source>
        <dbReference type="PIRSR" id="PIRSR604294-1"/>
    </source>
</evidence>
<feature type="binding site" evidence="5">
    <location>
        <position position="560"/>
    </location>
    <ligand>
        <name>Fe cation</name>
        <dbReference type="ChEBI" id="CHEBI:24875"/>
        <note>catalytic</note>
    </ligand>
</feature>
<comment type="cofactor">
    <cofactor evidence="5">
        <name>Fe(2+)</name>
        <dbReference type="ChEBI" id="CHEBI:29033"/>
    </cofactor>
    <text evidence="5">Binds 1 Fe(2+) ion per subunit.</text>
</comment>
<evidence type="ECO:0000256" key="3">
    <source>
        <dbReference type="ARBA" id="ARBA00023002"/>
    </source>
</evidence>
<feature type="binding site" evidence="5">
    <location>
        <position position="234"/>
    </location>
    <ligand>
        <name>Fe cation</name>
        <dbReference type="ChEBI" id="CHEBI:24875"/>
        <note>catalytic</note>
    </ligand>
</feature>
<accession>A0A8H7V317</accession>
<dbReference type="GO" id="GO:0016121">
    <property type="term" value="P:carotene catabolic process"/>
    <property type="evidence" value="ECO:0007669"/>
    <property type="project" value="TreeGrafter"/>
</dbReference>
<dbReference type="GO" id="GO:0010436">
    <property type="term" value="F:carotenoid dioxygenase activity"/>
    <property type="evidence" value="ECO:0007669"/>
    <property type="project" value="TreeGrafter"/>
</dbReference>
<keyword evidence="7" id="KW-1185">Reference proteome</keyword>
<dbReference type="OrthoDB" id="407010at2759"/>
<evidence type="ECO:0000256" key="4">
    <source>
        <dbReference type="ARBA" id="ARBA00023004"/>
    </source>
</evidence>
<keyword evidence="4 5" id="KW-0408">Iron</keyword>
<evidence type="ECO:0000256" key="1">
    <source>
        <dbReference type="ARBA" id="ARBA00006787"/>
    </source>
</evidence>
<dbReference type="Pfam" id="PF03055">
    <property type="entry name" value="RPE65"/>
    <property type="match status" value="1"/>
</dbReference>
<dbReference type="PANTHER" id="PTHR10543:SF24">
    <property type="entry name" value="CAROTENOID ISOMEROOXYGENASE"/>
    <property type="match status" value="1"/>
</dbReference>
<evidence type="ECO:0000313" key="7">
    <source>
        <dbReference type="Proteomes" id="UP000603453"/>
    </source>
</evidence>
<comment type="caution">
    <text evidence="6">The sequence shown here is derived from an EMBL/GenBank/DDBJ whole genome shotgun (WGS) entry which is preliminary data.</text>
</comment>
<dbReference type="InterPro" id="IPR004294">
    <property type="entry name" value="Carotenoid_Oase"/>
</dbReference>
<evidence type="ECO:0000313" key="6">
    <source>
        <dbReference type="EMBL" id="KAG2208326.1"/>
    </source>
</evidence>
<dbReference type="GO" id="GO:0046872">
    <property type="term" value="F:metal ion binding"/>
    <property type="evidence" value="ECO:0007669"/>
    <property type="project" value="UniProtKB-KW"/>
</dbReference>
<protein>
    <submittedName>
        <fullName evidence="6">Uncharacterized protein</fullName>
    </submittedName>
</protein>
<dbReference type="EMBL" id="JAEPRD010000020">
    <property type="protein sequence ID" value="KAG2208326.1"/>
    <property type="molecule type" value="Genomic_DNA"/>
</dbReference>
<sequence length="574" mass="64848">MIIAAALVLIPGISVCFLYLNYNNVYKKYQAIFQSYQLTDTPETEEPIILQLTNGEVPSWLNGIMYRIGPGKFNIKQNDGFTFSIKHAFDGLPFMHRFQIDGSAQTLKYNSRCLSKSIEKKIEQKSYKGIIFFGHVPVVSFLQWIYRFLNRLDSFVLRPRPDESPDAHSVGVTATPNFPLPSHWKSAGRQQPVLVSKTDANILQKINAETLVPEKVFNYTTFDKRLKGEFSAAHHQYDSETKETFNFTLSFAPRPRMIVFCTSDSGNVTILADITHRMDKSRIGAPYIHSFWLTKNYIIIPESPLTYHDKCLNMLLNGSVLSSMAWQDDTPTYFHIVSRKVGLVASIPVPPFYTFHVANSFDSIDHVTGDTILTLDSASFSDGDILNQLHTFGTGHPKSSALKPEPFTRFNGMAYPPARQAKFGDLQRYKLNLTKSEHISTNLLCKNVEFPRFNQKFALQSNSQFIFGCELSAYTEKTDESSGLIKVDVLTGDKLRYGQEGYSCSEPIFVPNPQSSSEDDGVLLTLANNVDCCYLIIVNSVTMKELSRFKIGQFTAVTFHGSFVDHEFESININ</sequence>
<organism evidence="6 7">
    <name type="scientific">Mucor saturninus</name>
    <dbReference type="NCBI Taxonomy" id="64648"/>
    <lineage>
        <taxon>Eukaryota</taxon>
        <taxon>Fungi</taxon>
        <taxon>Fungi incertae sedis</taxon>
        <taxon>Mucoromycota</taxon>
        <taxon>Mucoromycotina</taxon>
        <taxon>Mucoromycetes</taxon>
        <taxon>Mucorales</taxon>
        <taxon>Mucorineae</taxon>
        <taxon>Mucoraceae</taxon>
        <taxon>Mucor</taxon>
    </lineage>
</organism>
<comment type="similarity">
    <text evidence="1">Belongs to the carotenoid oxygenase family.</text>
</comment>